<proteinExistence type="predicted"/>
<dbReference type="EMBL" id="AFBR01000083">
    <property type="protein sequence ID" value="EGG51512.1"/>
    <property type="molecule type" value="Genomic_DNA"/>
</dbReference>
<reference evidence="1 2" key="1">
    <citation type="submission" date="2011-02" db="EMBL/GenBank/DDBJ databases">
        <authorList>
            <person name="Weinstock G."/>
            <person name="Sodergren E."/>
            <person name="Clifton S."/>
            <person name="Fulton L."/>
            <person name="Fulton B."/>
            <person name="Courtney L."/>
            <person name="Fronick C."/>
            <person name="Harrison M."/>
            <person name="Strong C."/>
            <person name="Farmer C."/>
            <person name="Delahaunty K."/>
            <person name="Markovic C."/>
            <person name="Hall O."/>
            <person name="Minx P."/>
            <person name="Tomlinson C."/>
            <person name="Mitreva M."/>
            <person name="Hou S."/>
            <person name="Chen J."/>
            <person name="Wollam A."/>
            <person name="Pepin K.H."/>
            <person name="Johnson M."/>
            <person name="Bhonagiri V."/>
            <person name="Zhang X."/>
            <person name="Suruliraj S."/>
            <person name="Warren W."/>
            <person name="Chinwalla A."/>
            <person name="Mardis E.R."/>
            <person name="Wilson R.K."/>
        </authorList>
    </citation>
    <scope>NUCLEOTIDE SEQUENCE [LARGE SCALE GENOMIC DNA]</scope>
    <source>
        <strain evidence="1 2">YIT 11841</strain>
    </source>
</reference>
<evidence type="ECO:0000313" key="2">
    <source>
        <dbReference type="Proteomes" id="UP000005546"/>
    </source>
</evidence>
<dbReference type="Proteomes" id="UP000005546">
    <property type="component" value="Unassembled WGS sequence"/>
</dbReference>
<comment type="caution">
    <text evidence="1">The sequence shown here is derived from an EMBL/GenBank/DDBJ whole genome shotgun (WGS) entry which is preliminary data.</text>
</comment>
<dbReference type="AlphaFoldDB" id="F3QX62"/>
<keyword evidence="2" id="KW-1185">Reference proteome</keyword>
<dbReference type="HOGENOM" id="CLU_3274085_0_0_10"/>
<evidence type="ECO:0000313" key="1">
    <source>
        <dbReference type="EMBL" id="EGG51512.1"/>
    </source>
</evidence>
<protein>
    <submittedName>
        <fullName evidence="1">Uncharacterized protein</fullName>
    </submittedName>
</protein>
<accession>F3QX62</accession>
<name>F3QX62_9BACT</name>
<dbReference type="STRING" id="762982.HMPREF9442_02796"/>
<sequence>MERELFVEYAQCKKIQKFAKTGGVNGIIVYLTPFPEGNREY</sequence>
<organism evidence="1 2">
    <name type="scientific">Paraprevotella xylaniphila YIT 11841</name>
    <dbReference type="NCBI Taxonomy" id="762982"/>
    <lineage>
        <taxon>Bacteria</taxon>
        <taxon>Pseudomonadati</taxon>
        <taxon>Bacteroidota</taxon>
        <taxon>Bacteroidia</taxon>
        <taxon>Bacteroidales</taxon>
        <taxon>Prevotellaceae</taxon>
        <taxon>Paraprevotella</taxon>
    </lineage>
</organism>
<gene>
    <name evidence="1" type="ORF">HMPREF9442_02796</name>
</gene>